<dbReference type="GO" id="GO:0016887">
    <property type="term" value="F:ATP hydrolysis activity"/>
    <property type="evidence" value="ECO:0007669"/>
    <property type="project" value="InterPro"/>
</dbReference>
<organism evidence="2">
    <name type="scientific">uncultured Spirochaetaceae bacterium</name>
    <dbReference type="NCBI Taxonomy" id="201186"/>
    <lineage>
        <taxon>Bacteria</taxon>
        <taxon>Pseudomonadati</taxon>
        <taxon>Spirochaetota</taxon>
        <taxon>Spirochaetia</taxon>
        <taxon>Spirochaetales</taxon>
        <taxon>Spirochaetaceae</taxon>
        <taxon>environmental samples</taxon>
    </lineage>
</organism>
<keyword evidence="1" id="KW-0175">Coiled coil</keyword>
<name>A0A650ENN9_9SPIO</name>
<evidence type="ECO:0000256" key="1">
    <source>
        <dbReference type="SAM" id="Coils"/>
    </source>
</evidence>
<gene>
    <name evidence="2" type="primary">sbcC</name>
    <name evidence="2" type="ORF">Unknown280_1790</name>
</gene>
<dbReference type="GO" id="GO:0006302">
    <property type="term" value="P:double-strand break repair"/>
    <property type="evidence" value="ECO:0007669"/>
    <property type="project" value="InterPro"/>
</dbReference>
<proteinExistence type="predicted"/>
<dbReference type="Pfam" id="PF13558">
    <property type="entry name" value="SbcC_Walker_B"/>
    <property type="match status" value="1"/>
</dbReference>
<reference evidence="2" key="1">
    <citation type="journal article" date="2020" name="J. ISSAAS">
        <title>Lactobacilli and other gastrointestinal microbiota of Peromyscus leucopus, reservoir host for agents of Lyme disease and other zoonoses in North America.</title>
        <authorList>
            <person name="Milovic A."/>
            <person name="Bassam K."/>
            <person name="Shao H."/>
            <person name="Chatzistamou I."/>
            <person name="Tufts D.M."/>
            <person name="Diuk-Wasser M."/>
            <person name="Barbour A.G."/>
        </authorList>
    </citation>
    <scope>NUCLEOTIDE SEQUENCE</scope>
    <source>
        <strain evidence="2">LL50</strain>
    </source>
</reference>
<dbReference type="PANTHER" id="PTHR32114">
    <property type="entry name" value="ABC TRANSPORTER ABCH.3"/>
    <property type="match status" value="1"/>
</dbReference>
<feature type="coiled-coil region" evidence="1">
    <location>
        <begin position="363"/>
        <end position="434"/>
    </location>
</feature>
<feature type="coiled-coil region" evidence="1">
    <location>
        <begin position="468"/>
        <end position="725"/>
    </location>
</feature>
<protein>
    <submittedName>
        <fullName evidence="2">Nuclease SbcCD subunit C</fullName>
    </submittedName>
</protein>
<dbReference type="PANTHER" id="PTHR32114:SF2">
    <property type="entry name" value="ABC TRANSPORTER ABCH.3"/>
    <property type="match status" value="1"/>
</dbReference>
<dbReference type="InterPro" id="IPR027417">
    <property type="entry name" value="P-loop_NTPase"/>
</dbReference>
<feature type="coiled-coil region" evidence="1">
    <location>
        <begin position="233"/>
        <end position="335"/>
    </location>
</feature>
<sequence length="901" mass="102221">MKVEILNLHNIGPFVGSHRVEFFRMEEFFLISGNTGSGKTTLLDAITYALYGKLPGARDVQGGTAHLRSDFCKADEESFVELIFSLKGQTYKIIRTLPFGKKGESTEFYSMKNIDDKNPNLLSNSQSEAKKMILDLLQLSAEEFSKIVLLPQGDFATFLRQNSSERKKLLLKLFPIKFDEIVARVKNESDIASLRLKEIQNQQDAICRDYDAENYENEVKSILENIEKNDLSQENLKKELLKIAEQIPNLENLENLQNTLRTSNSNLEICDKDLAEQKEKMLAIKIEKEKISQKESRQKELILELDAQSKSLESIAHLKSNLEAQEKIYRNLESAEKKRLAINENIASRQNFIASTENIAKDKAACENEFKTLCDEREILKKQEKAKSLQAILSQKQDELENLSQTNLSQVKLIEELESQIKKEEQNNLAAILSQNLAEGEACPVCGAIHHPTLAIKSEKNISLQENLDLQKRQKEICDKSIANLQKEISQRTGEITVYDEIVQQKTRFALHETEEMISEKENFIASLQKKMDEREFAINDLSKQQKSLTEILSQITEIQSKKAALSQEIEIQKTQISQVLKNLSAEKITLETISASKSALEKNIANSQKEKNSLQNEIDKFYENEKDCDKKISQLKERKINLEQSIANTQLAIKDVLEKVSQGIDTKNISQEKNKIQNQKNKIESDLKILSQANMQLNTQLSNLKNLKAQFERFEKERLETQEKASHYKRLYDVLCGNNSKKIDLTSWVLQMYLEEIVRFANLRMEKISGGRYSMLVNPEKQGGNAHKGLDIEIFDSHTGKSRPCTTLSGGEMFMASISLALAISDSVLSRNGGVQLDSLFIDEGFGSLDDQALENAISILDEIRGIRQVGIISHVGDLQQRIKSQITVKKSAVGSTVEI</sequence>
<dbReference type="SUPFAM" id="SSF52540">
    <property type="entry name" value="P-loop containing nucleoside triphosphate hydrolases"/>
    <property type="match status" value="1"/>
</dbReference>
<accession>A0A650ENN9</accession>
<dbReference type="EMBL" id="MN577574">
    <property type="protein sequence ID" value="QGT51487.1"/>
    <property type="molecule type" value="Genomic_DNA"/>
</dbReference>
<dbReference type="Pfam" id="PF13555">
    <property type="entry name" value="AAA_29"/>
    <property type="match status" value="1"/>
</dbReference>
<evidence type="ECO:0000313" key="2">
    <source>
        <dbReference type="EMBL" id="QGT51487.1"/>
    </source>
</evidence>
<dbReference type="AlphaFoldDB" id="A0A650ENN9"/>
<dbReference type="Gene3D" id="3.40.50.300">
    <property type="entry name" value="P-loop containing nucleotide triphosphate hydrolases"/>
    <property type="match status" value="2"/>
</dbReference>